<dbReference type="KEGG" id="mng:MNEG_6016"/>
<reference evidence="1 2" key="1">
    <citation type="journal article" date="2013" name="BMC Genomics">
        <title>Reconstruction of the lipid metabolism for the microalga Monoraphidium neglectum from its genome sequence reveals characteristics suitable for biofuel production.</title>
        <authorList>
            <person name="Bogen C."/>
            <person name="Al-Dilaimi A."/>
            <person name="Albersmeier A."/>
            <person name="Wichmann J."/>
            <person name="Grundmann M."/>
            <person name="Rupp O."/>
            <person name="Lauersen K.J."/>
            <person name="Blifernez-Klassen O."/>
            <person name="Kalinowski J."/>
            <person name="Goesmann A."/>
            <person name="Mussgnug J.H."/>
            <person name="Kruse O."/>
        </authorList>
    </citation>
    <scope>NUCLEOTIDE SEQUENCE [LARGE SCALE GENOMIC DNA]</scope>
    <source>
        <strain evidence="1 2">SAG 48.87</strain>
    </source>
</reference>
<evidence type="ECO:0000313" key="2">
    <source>
        <dbReference type="Proteomes" id="UP000054498"/>
    </source>
</evidence>
<dbReference type="GeneID" id="25738892"/>
<proteinExistence type="predicted"/>
<gene>
    <name evidence="1" type="ORF">MNEG_6016</name>
</gene>
<dbReference type="RefSeq" id="XP_013900967.1">
    <property type="nucleotide sequence ID" value="XM_014045513.1"/>
</dbReference>
<evidence type="ECO:0000313" key="1">
    <source>
        <dbReference type="EMBL" id="KIZ01948.1"/>
    </source>
</evidence>
<organism evidence="1 2">
    <name type="scientific">Monoraphidium neglectum</name>
    <dbReference type="NCBI Taxonomy" id="145388"/>
    <lineage>
        <taxon>Eukaryota</taxon>
        <taxon>Viridiplantae</taxon>
        <taxon>Chlorophyta</taxon>
        <taxon>core chlorophytes</taxon>
        <taxon>Chlorophyceae</taxon>
        <taxon>CS clade</taxon>
        <taxon>Sphaeropleales</taxon>
        <taxon>Selenastraceae</taxon>
        <taxon>Monoraphidium</taxon>
    </lineage>
</organism>
<dbReference type="Proteomes" id="UP000054498">
    <property type="component" value="Unassembled WGS sequence"/>
</dbReference>
<accession>A0A0D2JSG1</accession>
<keyword evidence="2" id="KW-1185">Reference proteome</keyword>
<dbReference type="AlphaFoldDB" id="A0A0D2JSG1"/>
<protein>
    <submittedName>
        <fullName evidence="1">Uncharacterized protein</fullName>
    </submittedName>
</protein>
<name>A0A0D2JSG1_9CHLO</name>
<sequence length="190" mass="20829">MQQEEAEVPLAPALAKAFGRAPDGAQIVEEEVFNLVLCCDEAMPAALQTIKSRSSLGPQAERLMSLIDTMRPDPRPAPAYEALSAVPVSTALLLLTLLHELAERRQEDRMPTMQKSTATLIVDKWTKHMAALAGYGQEEVLRAQRQEAAMSDAEAVAFMVSQLQRLGMQGFDARPASVQEVIELLRNSVE</sequence>
<dbReference type="EMBL" id="KK101162">
    <property type="protein sequence ID" value="KIZ01948.1"/>
    <property type="molecule type" value="Genomic_DNA"/>
</dbReference>